<name>A0A090M164_OSTTA</name>
<reference evidence="4" key="1">
    <citation type="journal article" date="2006" name="Proc. Natl. Acad. Sci. U.S.A.">
        <title>Genome analysis of the smallest free-living eukaryote Ostreococcus tauri unveils many unique features.</title>
        <authorList>
            <person name="Derelle E."/>
            <person name="Ferraz C."/>
            <person name="Rombauts S."/>
            <person name="Rouze P."/>
            <person name="Worden A.Z."/>
            <person name="Robbens S."/>
            <person name="Partensky F."/>
            <person name="Degroeve S."/>
            <person name="Echeynie S."/>
            <person name="Cooke R."/>
            <person name="Saeys Y."/>
            <person name="Wuyts J."/>
            <person name="Jabbari K."/>
            <person name="Bowler C."/>
            <person name="Panaud O."/>
            <person name="Piegu B."/>
            <person name="Ball S.G."/>
            <person name="Ral J.-P."/>
            <person name="Bouget F.-Y."/>
            <person name="Piganeau G."/>
            <person name="De Baets B."/>
            <person name="Picard A."/>
            <person name="Delseny M."/>
            <person name="Demaille J."/>
            <person name="Van de Peer Y."/>
            <person name="Moreau H."/>
        </authorList>
    </citation>
    <scope>NUCLEOTIDE SEQUENCE [LARGE SCALE GENOMIC DNA]</scope>
    <source>
        <strain evidence="4">OTTH 0595 / CCAP 157/2 / RCC745</strain>
    </source>
</reference>
<dbReference type="RefSeq" id="XP_003079355.2">
    <property type="nucleotide sequence ID" value="XM_003079307.2"/>
</dbReference>
<dbReference type="PROSITE" id="PS50092">
    <property type="entry name" value="TSP1"/>
    <property type="match status" value="1"/>
</dbReference>
<sequence>MSVNSVFAPLADSARASTALALASPEDADAIVDANESTDRDVDRAKRDARRDRGRALWSMVQVYAMLLVVALTYNAVAGAFAAGRERGVSPERATSLGGVDPSEISRFNGSRMGGGYGEAVASMQRANAASARWTHVTRYAIRGSANVAAATGLSALKTTVVIARGSAVLVARLLESAGAGIVVDGVVLLASSSTSAARNLWWLATFAVAPIFEHSLIPLWDFTLDGLEPLYNYFFIGTMEFFEDMTFNLEQNLAGVLDARTLSFIRWPLRVFLNPFKWPVGFYEAVLRPVYDFCAYPEYFDSLPNPVAPVVKRTFGERCVASAWGEWTTCSSECGAGFKVRVSHCGKRQHARCVGSGFIGCDGVCNSGMRSDCNGVCGGKASVDKCGVCGGNNVAIGCDGKCFSGMREDVVGSCCHATTITSSGICGETDNLPPHLKAVATAARTKRANVAKKVPVLRRISSIFASIVRLLLRVVTVCVLAIVFTLRLTFLAVAFVVGMVFSTFTLKAIGTLTAGYAVVGIVDKKVQKRLGVAIRQAVPFLDDSFEEERRSTAAFQNSDVPRTTTERIEFYVRQLILNLKQAKDLPGSFMHYLHWLRTNLHEIAGAVAPIILKFLRDATYDEIKSARTEAHKEAIAKRRIERENAELKRLMVEQARLAPMQDDAADNSRTTASLRATLAKAEEDRAAATQCEEEKSEALKVLVARALKEHDPVQSAALEKEVHRAKVERDEAKAKSARAVEVVRALKRQLKSEDDRLQAEELAHKAKASEETQAKALKETEKEMKRSKEEAQKTEVARLKALQAEEEARMAKAEEEARLKALQAEEEARMAKAEEEARLKALQAEEEARMAKAEEEARLKALQAEEEARMAKAEEEARLKALQAEEEARMAKAEEEARLKALQAEEEARAENEARQAEEAEENRQRISRVEEEARRAEEESREKARHAEADEATKERDARISADVERLSEVAAVARARMNDANSALRALSTKIRQFEKSHMTKSNALGNASAMESARQHCVLLVDCFCKHNAYATAVMNVDLAVEYRDSCLQRGTIAVLERRLQDGANLPEEFVVRYRFLLKYRARRNAVIMLSNIASKHPDGDTRRRSYAALSRIVKNSPFGLLVAARTDALEHAVQTLMTWATGKPRDILPPWEAAELLHNLVSNEVAKRSDNLKRQIALPTLARSLLAIAKIVPNSVEYQSTALATMWQLLRAIGYDSTVQDALVAEGLVRLLLDDRHYAKKNSTVARMFGGCALSLAMHNTASQNVMASKQVKLPRRIVKVLSLHEDIDYLGEFASLNPWLSGGM</sequence>
<dbReference type="InParanoid" id="A0A090M164"/>
<dbReference type="SUPFAM" id="SSF48371">
    <property type="entry name" value="ARM repeat"/>
    <property type="match status" value="1"/>
</dbReference>
<evidence type="ECO:0000256" key="1">
    <source>
        <dbReference type="SAM" id="MobiDB-lite"/>
    </source>
</evidence>
<dbReference type="PANTHER" id="PTHR34491:SF74">
    <property type="entry name" value="DUF4456 DOMAIN-CONTAINING PROTEIN"/>
    <property type="match status" value="1"/>
</dbReference>
<dbReference type="STRING" id="70448.A0A090M164"/>
<evidence type="ECO:0000313" key="3">
    <source>
        <dbReference type="EMBL" id="CEF97985.1"/>
    </source>
</evidence>
<feature type="transmembrane region" description="Helical" evidence="2">
    <location>
        <begin position="491"/>
        <end position="520"/>
    </location>
</feature>
<organism evidence="3 4">
    <name type="scientific">Ostreococcus tauri</name>
    <name type="common">Marine green alga</name>
    <dbReference type="NCBI Taxonomy" id="70448"/>
    <lineage>
        <taxon>Eukaryota</taxon>
        <taxon>Viridiplantae</taxon>
        <taxon>Chlorophyta</taxon>
        <taxon>Mamiellophyceae</taxon>
        <taxon>Mamiellales</taxon>
        <taxon>Bathycoccaceae</taxon>
        <taxon>Ostreococcus</taxon>
    </lineage>
</organism>
<feature type="transmembrane region" description="Helical" evidence="2">
    <location>
        <begin position="463"/>
        <end position="485"/>
    </location>
</feature>
<dbReference type="InterPro" id="IPR016024">
    <property type="entry name" value="ARM-type_fold"/>
</dbReference>
<evidence type="ECO:0000313" key="4">
    <source>
        <dbReference type="Proteomes" id="UP000009170"/>
    </source>
</evidence>
<accession>A0A090M164</accession>
<feature type="compositionally biased region" description="Basic and acidic residues" evidence="1">
    <location>
        <begin position="907"/>
        <end position="962"/>
    </location>
</feature>
<gene>
    <name evidence="3" type="ORF">OT_ostta05g02450</name>
</gene>
<reference evidence="3 4" key="2">
    <citation type="journal article" date="2014" name="BMC Genomics">
        <title>An improved genome of the model marine alga Ostreococcus tauri unfolds by assessing Illumina de novo assemblies.</title>
        <authorList>
            <person name="Blanc-Mathieu R."/>
            <person name="Verhelst B."/>
            <person name="Derelle E."/>
            <person name="Rombauts S."/>
            <person name="Bouget F.Y."/>
            <person name="Carre I."/>
            <person name="Chateau A."/>
            <person name="Eyre-Walker A."/>
            <person name="Grimsley N."/>
            <person name="Moreau H."/>
            <person name="Piegu B."/>
            <person name="Rivals E."/>
            <person name="Schackwitz W."/>
            <person name="Van de Peer Y."/>
            <person name="Piganeau G."/>
        </authorList>
    </citation>
    <scope>NUCLEOTIDE SEQUENCE [LARGE SCALE GENOMIC DNA]</scope>
    <source>
        <strain evidence="4">OTTH 0595 / CCAP 157/2 / RCC745</strain>
    </source>
</reference>
<dbReference type="InterPro" id="IPR000884">
    <property type="entry name" value="TSP1_rpt"/>
</dbReference>
<dbReference type="Proteomes" id="UP000009170">
    <property type="component" value="Unassembled WGS sequence"/>
</dbReference>
<comment type="caution">
    <text evidence="3">The sequence shown here is derived from an EMBL/GenBank/DDBJ whole genome shotgun (WGS) entry which is preliminary data.</text>
</comment>
<keyword evidence="2" id="KW-1133">Transmembrane helix</keyword>
<feature type="transmembrane region" description="Helical" evidence="2">
    <location>
        <begin position="63"/>
        <end position="83"/>
    </location>
</feature>
<dbReference type="PANTHER" id="PTHR34491">
    <property type="entry name" value="A-TYPE INCLUSION PROTEIN, PUTATIVE-RELATED"/>
    <property type="match status" value="1"/>
</dbReference>
<dbReference type="KEGG" id="ota:OT_ostta05g02450"/>
<feature type="region of interest" description="Disordered" evidence="1">
    <location>
        <begin position="905"/>
        <end position="962"/>
    </location>
</feature>
<dbReference type="OrthoDB" id="5781878at2759"/>
<dbReference type="GeneID" id="9834571"/>
<keyword evidence="4" id="KW-1185">Reference proteome</keyword>
<evidence type="ECO:0000256" key="2">
    <source>
        <dbReference type="SAM" id="Phobius"/>
    </source>
</evidence>
<keyword evidence="2" id="KW-0472">Membrane</keyword>
<protein>
    <submittedName>
        <fullName evidence="3">Thrombospondin, type 1 repeat</fullName>
    </submittedName>
</protein>
<feature type="region of interest" description="Disordered" evidence="1">
    <location>
        <begin position="763"/>
        <end position="794"/>
    </location>
</feature>
<keyword evidence="2" id="KW-0812">Transmembrane</keyword>
<proteinExistence type="predicted"/>
<dbReference type="EMBL" id="CAID01000005">
    <property type="protein sequence ID" value="CEF97985.1"/>
    <property type="molecule type" value="Genomic_DNA"/>
</dbReference>